<gene>
    <name evidence="2" type="ORF">EEDITHA_LOCUS6975</name>
</gene>
<evidence type="ECO:0000313" key="2">
    <source>
        <dbReference type="EMBL" id="CAH2091083.1"/>
    </source>
</evidence>
<dbReference type="PANTHER" id="PTHR21286:SF0">
    <property type="entry name" value="NUCLEAR PORE COMPLEX PROTEIN NUP160"/>
    <property type="match status" value="1"/>
</dbReference>
<dbReference type="Pfam" id="PF23354">
    <property type="entry name" value="TPR_NUP160_120_M"/>
    <property type="match status" value="1"/>
</dbReference>
<name>A0AAU9TZ53_EUPED</name>
<dbReference type="EMBL" id="CAKOGL010000010">
    <property type="protein sequence ID" value="CAH2091083.1"/>
    <property type="molecule type" value="Genomic_DNA"/>
</dbReference>
<accession>A0AAU9TZ53</accession>
<evidence type="ECO:0000313" key="3">
    <source>
        <dbReference type="Proteomes" id="UP001153954"/>
    </source>
</evidence>
<proteinExistence type="predicted"/>
<comment type="caution">
    <text evidence="2">The sequence shown here is derived from an EMBL/GenBank/DDBJ whole genome shotgun (WGS) entry which is preliminary data.</text>
</comment>
<dbReference type="GO" id="GO:0005643">
    <property type="term" value="C:nuclear pore"/>
    <property type="evidence" value="ECO:0007669"/>
    <property type="project" value="TreeGrafter"/>
</dbReference>
<reference evidence="2" key="1">
    <citation type="submission" date="2022-03" db="EMBL/GenBank/DDBJ databases">
        <authorList>
            <person name="Tunstrom K."/>
        </authorList>
    </citation>
    <scope>NUCLEOTIDE SEQUENCE</scope>
</reference>
<dbReference type="GO" id="GO:0017056">
    <property type="term" value="F:structural constituent of nuclear pore"/>
    <property type="evidence" value="ECO:0007669"/>
    <property type="project" value="TreeGrafter"/>
</dbReference>
<organism evidence="2 3">
    <name type="scientific">Euphydryas editha</name>
    <name type="common">Edith's checkerspot</name>
    <dbReference type="NCBI Taxonomy" id="104508"/>
    <lineage>
        <taxon>Eukaryota</taxon>
        <taxon>Metazoa</taxon>
        <taxon>Ecdysozoa</taxon>
        <taxon>Arthropoda</taxon>
        <taxon>Hexapoda</taxon>
        <taxon>Insecta</taxon>
        <taxon>Pterygota</taxon>
        <taxon>Neoptera</taxon>
        <taxon>Endopterygota</taxon>
        <taxon>Lepidoptera</taxon>
        <taxon>Glossata</taxon>
        <taxon>Ditrysia</taxon>
        <taxon>Papilionoidea</taxon>
        <taxon>Nymphalidae</taxon>
        <taxon>Nymphalinae</taxon>
        <taxon>Euphydryas</taxon>
    </lineage>
</organism>
<evidence type="ECO:0000259" key="1">
    <source>
        <dbReference type="Pfam" id="PF23354"/>
    </source>
</evidence>
<dbReference type="Proteomes" id="UP001153954">
    <property type="component" value="Unassembled WGS sequence"/>
</dbReference>
<keyword evidence="3" id="KW-1185">Reference proteome</keyword>
<protein>
    <recommendedName>
        <fullName evidence="1">NUP160 middle TPR domain-containing protein</fullName>
    </recommendedName>
</protein>
<dbReference type="InterPro" id="IPR021717">
    <property type="entry name" value="Nucleoporin_Nup160"/>
</dbReference>
<dbReference type="InterPro" id="IPR056535">
    <property type="entry name" value="TPR_NUP160_M"/>
</dbReference>
<sequence>MYCRCSCCGVAVLRVACRGAAERKQLGALVACGALAADAERAAAARAKLHDPHPHNPYYDFLYALHVSRHHYRKAAAVMYERAARCGAEGGAARRRWLAAALTCLRLARPEHAFLARPAAHAPAADALQVIGPEDLAAELREEVPESLDPVQQALLRNENIDFDALYSMLKEADVETLLAVTKRAISTGQFLPRWFLQRFMAACAQTCVRALLRGGRALEAAELCCEALRDAARALRPPAPAPRAAPLALADLLLLELRHHSHHPHADKIYNELKSVIEEYTKVIIRTSENMKLAQIQNTVKN</sequence>
<dbReference type="AlphaFoldDB" id="A0AAU9TZ53"/>
<dbReference type="PANTHER" id="PTHR21286">
    <property type="entry name" value="NUCLEAR PORE COMPLEX PROTEIN NUP160"/>
    <property type="match status" value="1"/>
</dbReference>
<feature type="domain" description="NUP160 middle TPR" evidence="1">
    <location>
        <begin position="22"/>
        <end position="107"/>
    </location>
</feature>